<dbReference type="GO" id="GO:0003700">
    <property type="term" value="F:DNA-binding transcription factor activity"/>
    <property type="evidence" value="ECO:0007669"/>
    <property type="project" value="InterPro"/>
</dbReference>
<dbReference type="SMART" id="SM00345">
    <property type="entry name" value="HTH_GNTR"/>
    <property type="match status" value="1"/>
</dbReference>
<keyword evidence="3" id="KW-0804">Transcription</keyword>
<keyword evidence="1" id="KW-0805">Transcription regulation</keyword>
<evidence type="ECO:0000313" key="6">
    <source>
        <dbReference type="Proteomes" id="UP000199073"/>
    </source>
</evidence>
<dbReference type="Proteomes" id="UP000199073">
    <property type="component" value="Unassembled WGS sequence"/>
</dbReference>
<dbReference type="PANTHER" id="PTHR44846:SF1">
    <property type="entry name" value="MANNOSYL-D-GLYCERATE TRANSPORT_METABOLISM SYSTEM REPRESSOR MNGR-RELATED"/>
    <property type="match status" value="1"/>
</dbReference>
<sequence>MAPVRPEKMNKKKSPNKSQIIHQWLIAQIETHEIRIGDQLPTEKMIMEQFQVNRTTVRTALAKLEKAGMIVRRSGKGTFLITDSPPQFVRNFNRLELVDSDAVSGTTTYRTIEKKWVVPPKNVQLLLDSKGEEHLTFSRVVAVDDQPTLMEQTYLSEKLSDIFTDLDTNQPYYPLIEKYGGEKLAYVKINFTATKPNPEQQKLLQVDEHHPCIRLRSQLYNTKHEILEYVEALYRGDKYLFSLESLCYLPPHL</sequence>
<dbReference type="InterPro" id="IPR011663">
    <property type="entry name" value="UTRA"/>
</dbReference>
<gene>
    <name evidence="5" type="ORF">SAMN05660330_03058</name>
</gene>
<dbReference type="InterPro" id="IPR050679">
    <property type="entry name" value="Bact_HTH_transcr_reg"/>
</dbReference>
<evidence type="ECO:0000313" key="5">
    <source>
        <dbReference type="EMBL" id="SDP52680.1"/>
    </source>
</evidence>
<dbReference type="PANTHER" id="PTHR44846">
    <property type="entry name" value="MANNOSYL-D-GLYCERATE TRANSPORT/METABOLISM SYSTEM REPRESSOR MNGR-RELATED"/>
    <property type="match status" value="1"/>
</dbReference>
<keyword evidence="6" id="KW-1185">Reference proteome</keyword>
<evidence type="ECO:0000256" key="1">
    <source>
        <dbReference type="ARBA" id="ARBA00023015"/>
    </source>
</evidence>
<dbReference type="SUPFAM" id="SSF46785">
    <property type="entry name" value="Winged helix' DNA-binding domain"/>
    <property type="match status" value="1"/>
</dbReference>
<dbReference type="SMART" id="SM00866">
    <property type="entry name" value="UTRA"/>
    <property type="match status" value="1"/>
</dbReference>
<dbReference type="PRINTS" id="PR00035">
    <property type="entry name" value="HTHGNTR"/>
</dbReference>
<evidence type="ECO:0000259" key="4">
    <source>
        <dbReference type="PROSITE" id="PS50949"/>
    </source>
</evidence>
<dbReference type="AlphaFoldDB" id="A0A1H0TG79"/>
<keyword evidence="2" id="KW-0238">DNA-binding</keyword>
<dbReference type="InterPro" id="IPR000524">
    <property type="entry name" value="Tscrpt_reg_HTH_GntR"/>
</dbReference>
<dbReference type="InterPro" id="IPR028978">
    <property type="entry name" value="Chorismate_lyase_/UTRA_dom_sf"/>
</dbReference>
<proteinExistence type="predicted"/>
<dbReference type="PROSITE" id="PS50949">
    <property type="entry name" value="HTH_GNTR"/>
    <property type="match status" value="1"/>
</dbReference>
<dbReference type="SUPFAM" id="SSF64288">
    <property type="entry name" value="Chorismate lyase-like"/>
    <property type="match status" value="1"/>
</dbReference>
<dbReference type="GO" id="GO:0003677">
    <property type="term" value="F:DNA binding"/>
    <property type="evidence" value="ECO:0007669"/>
    <property type="project" value="UniProtKB-KW"/>
</dbReference>
<dbReference type="GO" id="GO:0045892">
    <property type="term" value="P:negative regulation of DNA-templated transcription"/>
    <property type="evidence" value="ECO:0007669"/>
    <property type="project" value="TreeGrafter"/>
</dbReference>
<dbReference type="Gene3D" id="3.40.1410.10">
    <property type="entry name" value="Chorismate lyase-like"/>
    <property type="match status" value="1"/>
</dbReference>
<accession>A0A1H0TG79</accession>
<dbReference type="Pfam" id="PF00392">
    <property type="entry name" value="GntR"/>
    <property type="match status" value="1"/>
</dbReference>
<dbReference type="CDD" id="cd07377">
    <property type="entry name" value="WHTH_GntR"/>
    <property type="match status" value="1"/>
</dbReference>
<dbReference type="EMBL" id="FNJI01000024">
    <property type="protein sequence ID" value="SDP52680.1"/>
    <property type="molecule type" value="Genomic_DNA"/>
</dbReference>
<name>A0A1H0TG79_9BACT</name>
<dbReference type="Pfam" id="PF07702">
    <property type="entry name" value="UTRA"/>
    <property type="match status" value="1"/>
</dbReference>
<evidence type="ECO:0000256" key="2">
    <source>
        <dbReference type="ARBA" id="ARBA00023125"/>
    </source>
</evidence>
<protein>
    <submittedName>
        <fullName evidence="5">Regulatory protein, gntR family</fullName>
    </submittedName>
</protein>
<feature type="domain" description="HTH gntR-type" evidence="4">
    <location>
        <begin position="15"/>
        <end position="83"/>
    </location>
</feature>
<dbReference type="STRING" id="91360.SAMN05660330_03058"/>
<reference evidence="5 6" key="1">
    <citation type="submission" date="2016-10" db="EMBL/GenBank/DDBJ databases">
        <authorList>
            <person name="de Groot N.N."/>
        </authorList>
    </citation>
    <scope>NUCLEOTIDE SEQUENCE [LARGE SCALE GENOMIC DNA]</scope>
    <source>
        <strain evidence="5 6">DSM 12130</strain>
    </source>
</reference>
<dbReference type="InterPro" id="IPR036388">
    <property type="entry name" value="WH-like_DNA-bd_sf"/>
</dbReference>
<dbReference type="Gene3D" id="1.10.10.10">
    <property type="entry name" value="Winged helix-like DNA-binding domain superfamily/Winged helix DNA-binding domain"/>
    <property type="match status" value="1"/>
</dbReference>
<dbReference type="InterPro" id="IPR036390">
    <property type="entry name" value="WH_DNA-bd_sf"/>
</dbReference>
<evidence type="ECO:0000256" key="3">
    <source>
        <dbReference type="ARBA" id="ARBA00023163"/>
    </source>
</evidence>
<organism evidence="5 6">
    <name type="scientific">Desulforhopalus singaporensis</name>
    <dbReference type="NCBI Taxonomy" id="91360"/>
    <lineage>
        <taxon>Bacteria</taxon>
        <taxon>Pseudomonadati</taxon>
        <taxon>Thermodesulfobacteriota</taxon>
        <taxon>Desulfobulbia</taxon>
        <taxon>Desulfobulbales</taxon>
        <taxon>Desulfocapsaceae</taxon>
        <taxon>Desulforhopalus</taxon>
    </lineage>
</organism>